<proteinExistence type="predicted"/>
<sequence length="63" mass="7508">MTQPNPKLYRVWMQRPGREAIFLGNARTGHRASIMCSHKWNRNKDAEFWYICPDREDNNGTQI</sequence>
<accession>A0A0F8ZVY7</accession>
<dbReference type="AlphaFoldDB" id="A0A0F8ZVY7"/>
<evidence type="ECO:0000313" key="1">
    <source>
        <dbReference type="EMBL" id="KKK70564.1"/>
    </source>
</evidence>
<dbReference type="EMBL" id="LAZR01058132">
    <property type="protein sequence ID" value="KKK70564.1"/>
    <property type="molecule type" value="Genomic_DNA"/>
</dbReference>
<comment type="caution">
    <text evidence="1">The sequence shown here is derived from an EMBL/GenBank/DDBJ whole genome shotgun (WGS) entry which is preliminary data.</text>
</comment>
<protein>
    <submittedName>
        <fullName evidence="1">Uncharacterized protein</fullName>
    </submittedName>
</protein>
<reference evidence="1" key="1">
    <citation type="journal article" date="2015" name="Nature">
        <title>Complex archaea that bridge the gap between prokaryotes and eukaryotes.</title>
        <authorList>
            <person name="Spang A."/>
            <person name="Saw J.H."/>
            <person name="Jorgensen S.L."/>
            <person name="Zaremba-Niedzwiedzka K."/>
            <person name="Martijn J."/>
            <person name="Lind A.E."/>
            <person name="van Eijk R."/>
            <person name="Schleper C."/>
            <person name="Guy L."/>
            <person name="Ettema T.J."/>
        </authorList>
    </citation>
    <scope>NUCLEOTIDE SEQUENCE</scope>
</reference>
<organism evidence="1">
    <name type="scientific">marine sediment metagenome</name>
    <dbReference type="NCBI Taxonomy" id="412755"/>
    <lineage>
        <taxon>unclassified sequences</taxon>
        <taxon>metagenomes</taxon>
        <taxon>ecological metagenomes</taxon>
    </lineage>
</organism>
<name>A0A0F8ZVY7_9ZZZZ</name>
<gene>
    <name evidence="1" type="ORF">LCGC14_2922750</name>
</gene>